<dbReference type="Proteomes" id="UP001431783">
    <property type="component" value="Unassembled WGS sequence"/>
</dbReference>
<sequence>MARLEFSHFFVIIFFVGLNEARNKPPLIVSDDSVRQRYKAAADKSKLGISINPVQKTSVYVETCHTSGDTGTPALYLRLKQLVLKEYLR</sequence>
<gene>
    <name evidence="2" type="ORF">WA026_016093</name>
</gene>
<keyword evidence="3" id="KW-1185">Reference proteome</keyword>
<proteinExistence type="predicted"/>
<comment type="caution">
    <text evidence="2">The sequence shown here is derived from an EMBL/GenBank/DDBJ whole genome shotgun (WGS) entry which is preliminary data.</text>
</comment>
<evidence type="ECO:0000313" key="2">
    <source>
        <dbReference type="EMBL" id="KAK9877067.1"/>
    </source>
</evidence>
<name>A0AAW1U9Y9_9CUCU</name>
<protein>
    <submittedName>
        <fullName evidence="2">Uncharacterized protein</fullName>
    </submittedName>
</protein>
<dbReference type="EMBL" id="JARQZJ010000039">
    <property type="protein sequence ID" value="KAK9877067.1"/>
    <property type="molecule type" value="Genomic_DNA"/>
</dbReference>
<feature type="signal peptide" evidence="1">
    <location>
        <begin position="1"/>
        <end position="21"/>
    </location>
</feature>
<organism evidence="2 3">
    <name type="scientific">Henosepilachna vigintioctopunctata</name>
    <dbReference type="NCBI Taxonomy" id="420089"/>
    <lineage>
        <taxon>Eukaryota</taxon>
        <taxon>Metazoa</taxon>
        <taxon>Ecdysozoa</taxon>
        <taxon>Arthropoda</taxon>
        <taxon>Hexapoda</taxon>
        <taxon>Insecta</taxon>
        <taxon>Pterygota</taxon>
        <taxon>Neoptera</taxon>
        <taxon>Endopterygota</taxon>
        <taxon>Coleoptera</taxon>
        <taxon>Polyphaga</taxon>
        <taxon>Cucujiformia</taxon>
        <taxon>Coccinelloidea</taxon>
        <taxon>Coccinellidae</taxon>
        <taxon>Epilachninae</taxon>
        <taxon>Epilachnini</taxon>
        <taxon>Henosepilachna</taxon>
    </lineage>
</organism>
<evidence type="ECO:0000313" key="3">
    <source>
        <dbReference type="Proteomes" id="UP001431783"/>
    </source>
</evidence>
<accession>A0AAW1U9Y9</accession>
<keyword evidence="1" id="KW-0732">Signal</keyword>
<dbReference type="AlphaFoldDB" id="A0AAW1U9Y9"/>
<feature type="chain" id="PRO_5043901133" evidence="1">
    <location>
        <begin position="22"/>
        <end position="89"/>
    </location>
</feature>
<evidence type="ECO:0000256" key="1">
    <source>
        <dbReference type="SAM" id="SignalP"/>
    </source>
</evidence>
<reference evidence="2 3" key="1">
    <citation type="submission" date="2023-03" db="EMBL/GenBank/DDBJ databases">
        <title>Genome insight into feeding habits of ladybird beetles.</title>
        <authorList>
            <person name="Li H.-S."/>
            <person name="Huang Y.-H."/>
            <person name="Pang H."/>
        </authorList>
    </citation>
    <scope>NUCLEOTIDE SEQUENCE [LARGE SCALE GENOMIC DNA]</scope>
    <source>
        <strain evidence="2">SYSU_2023b</strain>
        <tissue evidence="2">Whole body</tissue>
    </source>
</reference>